<feature type="transmembrane region" description="Helical" evidence="5">
    <location>
        <begin position="7"/>
        <end position="26"/>
    </location>
</feature>
<evidence type="ECO:0000256" key="3">
    <source>
        <dbReference type="ARBA" id="ARBA00022989"/>
    </source>
</evidence>
<dbReference type="GO" id="GO:0016020">
    <property type="term" value="C:membrane"/>
    <property type="evidence" value="ECO:0007669"/>
    <property type="project" value="UniProtKB-SubCell"/>
</dbReference>
<feature type="domain" description="Methylamine utilisation protein MauE" evidence="6">
    <location>
        <begin position="6"/>
        <end position="135"/>
    </location>
</feature>
<feature type="transmembrane region" description="Helical" evidence="5">
    <location>
        <begin position="46"/>
        <end position="71"/>
    </location>
</feature>
<protein>
    <recommendedName>
        <fullName evidence="6">Methylamine utilisation protein MauE domain-containing protein</fullName>
    </recommendedName>
</protein>
<feature type="transmembrane region" description="Helical" evidence="5">
    <location>
        <begin position="78"/>
        <end position="97"/>
    </location>
</feature>
<gene>
    <name evidence="7" type="ORF">SDC9_36673</name>
</gene>
<dbReference type="Pfam" id="PF07291">
    <property type="entry name" value="MauE"/>
    <property type="match status" value="1"/>
</dbReference>
<keyword evidence="2 5" id="KW-0812">Transmembrane</keyword>
<feature type="transmembrane region" description="Helical" evidence="5">
    <location>
        <begin position="117"/>
        <end position="136"/>
    </location>
</feature>
<evidence type="ECO:0000256" key="1">
    <source>
        <dbReference type="ARBA" id="ARBA00004141"/>
    </source>
</evidence>
<evidence type="ECO:0000256" key="5">
    <source>
        <dbReference type="SAM" id="Phobius"/>
    </source>
</evidence>
<organism evidence="7">
    <name type="scientific">bioreactor metagenome</name>
    <dbReference type="NCBI Taxonomy" id="1076179"/>
    <lineage>
        <taxon>unclassified sequences</taxon>
        <taxon>metagenomes</taxon>
        <taxon>ecological metagenomes</taxon>
    </lineage>
</organism>
<evidence type="ECO:0000259" key="6">
    <source>
        <dbReference type="Pfam" id="PF07291"/>
    </source>
</evidence>
<name>A0A644VGW5_9ZZZZ</name>
<sequence length="312" mass="36083">MRINKNLIGTICRIIIGLVFILSAGLKYWSIEAVDLFFFDHKLFPWVITTFFSRLLISFEAIIGIMLVVGIYPKLSKILTFSTLIGFTLYLLIKPLLFDVSDENCFCFGDKIQLSDIETIIKNIILIILALTLKWAKWWNTKYAKLIIIISSLLIVGTAFTIKPPDFIQSKIYKHSVDIRPEVFEKVKGYDNLQALDIDKGRKVVCWYSTSCKYCKRAAKKIDIIIDRHNLDRNDFIEVFGGKEKPLTQFYNESNTKPLQYTFIDVISFLNTTHGTMPVIFLLENGNVVKLYKLTTIDEEFIVDFLKNKNNK</sequence>
<feature type="transmembrane region" description="Helical" evidence="5">
    <location>
        <begin position="143"/>
        <end position="162"/>
    </location>
</feature>
<dbReference type="InterPro" id="IPR009908">
    <property type="entry name" value="Methylamine_util_MauE"/>
</dbReference>
<reference evidence="7" key="1">
    <citation type="submission" date="2019-08" db="EMBL/GenBank/DDBJ databases">
        <authorList>
            <person name="Kucharzyk K."/>
            <person name="Murdoch R.W."/>
            <person name="Higgins S."/>
            <person name="Loffler F."/>
        </authorList>
    </citation>
    <scope>NUCLEOTIDE SEQUENCE</scope>
</reference>
<keyword evidence="4 5" id="KW-0472">Membrane</keyword>
<evidence type="ECO:0000313" key="7">
    <source>
        <dbReference type="EMBL" id="MPL90619.1"/>
    </source>
</evidence>
<keyword evidence="3 5" id="KW-1133">Transmembrane helix</keyword>
<comment type="caution">
    <text evidence="7">The sequence shown here is derived from an EMBL/GenBank/DDBJ whole genome shotgun (WGS) entry which is preliminary data.</text>
</comment>
<proteinExistence type="predicted"/>
<evidence type="ECO:0000256" key="2">
    <source>
        <dbReference type="ARBA" id="ARBA00022692"/>
    </source>
</evidence>
<dbReference type="AlphaFoldDB" id="A0A644VGW5"/>
<evidence type="ECO:0000256" key="4">
    <source>
        <dbReference type="ARBA" id="ARBA00023136"/>
    </source>
</evidence>
<comment type="subcellular location">
    <subcellularLocation>
        <location evidence="1">Membrane</location>
        <topology evidence="1">Multi-pass membrane protein</topology>
    </subcellularLocation>
</comment>
<dbReference type="EMBL" id="VSSQ01000309">
    <property type="protein sequence ID" value="MPL90619.1"/>
    <property type="molecule type" value="Genomic_DNA"/>
</dbReference>
<dbReference type="InterPro" id="IPR036249">
    <property type="entry name" value="Thioredoxin-like_sf"/>
</dbReference>
<accession>A0A644VGW5</accession>
<dbReference type="GO" id="GO:0030416">
    <property type="term" value="P:methylamine metabolic process"/>
    <property type="evidence" value="ECO:0007669"/>
    <property type="project" value="InterPro"/>
</dbReference>
<dbReference type="SUPFAM" id="SSF52833">
    <property type="entry name" value="Thioredoxin-like"/>
    <property type="match status" value="1"/>
</dbReference>